<proteinExistence type="predicted"/>
<evidence type="ECO:0000313" key="2">
    <source>
        <dbReference type="Proteomes" id="UP000887116"/>
    </source>
</evidence>
<keyword evidence="2" id="KW-1185">Reference proteome</keyword>
<dbReference type="OrthoDB" id="445826at2759"/>
<keyword evidence="1" id="KW-0808">Transferase</keyword>
<sequence>MTINLGKTASQYFTLRRQLFIANLAYTGYLLQHNDVLTYLGCIFDNKLKWANHVEHVVSKARKRLPILKRLAGAK</sequence>
<keyword evidence="1" id="KW-0695">RNA-directed DNA polymerase</keyword>
<comment type="caution">
    <text evidence="1">The sequence shown here is derived from an EMBL/GenBank/DDBJ whole genome shotgun (WGS) entry which is preliminary data.</text>
</comment>
<dbReference type="AlphaFoldDB" id="A0A8X6GBJ4"/>
<reference evidence="1" key="1">
    <citation type="submission" date="2020-07" db="EMBL/GenBank/DDBJ databases">
        <title>Multicomponent nature underlies the extraordinary mechanical properties of spider dragline silk.</title>
        <authorList>
            <person name="Kono N."/>
            <person name="Nakamura H."/>
            <person name="Mori M."/>
            <person name="Yoshida Y."/>
            <person name="Ohtoshi R."/>
            <person name="Malay A.D."/>
            <person name="Moran D.A.P."/>
            <person name="Tomita M."/>
            <person name="Numata K."/>
            <person name="Arakawa K."/>
        </authorList>
    </citation>
    <scope>NUCLEOTIDE SEQUENCE</scope>
</reference>
<organism evidence="1 2">
    <name type="scientific">Trichonephila clavata</name>
    <name type="common">Joro spider</name>
    <name type="synonym">Nephila clavata</name>
    <dbReference type="NCBI Taxonomy" id="2740835"/>
    <lineage>
        <taxon>Eukaryota</taxon>
        <taxon>Metazoa</taxon>
        <taxon>Ecdysozoa</taxon>
        <taxon>Arthropoda</taxon>
        <taxon>Chelicerata</taxon>
        <taxon>Arachnida</taxon>
        <taxon>Araneae</taxon>
        <taxon>Araneomorphae</taxon>
        <taxon>Entelegynae</taxon>
        <taxon>Araneoidea</taxon>
        <taxon>Nephilidae</taxon>
        <taxon>Trichonephila</taxon>
    </lineage>
</organism>
<accession>A0A8X6GBJ4</accession>
<evidence type="ECO:0000313" key="1">
    <source>
        <dbReference type="EMBL" id="GFQ99833.1"/>
    </source>
</evidence>
<dbReference type="EMBL" id="BMAO01034921">
    <property type="protein sequence ID" value="GFQ99833.1"/>
    <property type="molecule type" value="Genomic_DNA"/>
</dbReference>
<gene>
    <name evidence="1" type="primary">X975_11037</name>
    <name evidence="1" type="ORF">TNCT_308161</name>
</gene>
<keyword evidence="1" id="KW-0548">Nucleotidyltransferase</keyword>
<name>A0A8X6GBJ4_TRICU</name>
<dbReference type="Proteomes" id="UP000887116">
    <property type="component" value="Unassembled WGS sequence"/>
</dbReference>
<protein>
    <submittedName>
        <fullName evidence="1">Putative RNA-directed DNA polymerase from transposon X-element</fullName>
    </submittedName>
</protein>
<dbReference type="GO" id="GO:0003964">
    <property type="term" value="F:RNA-directed DNA polymerase activity"/>
    <property type="evidence" value="ECO:0007669"/>
    <property type="project" value="UniProtKB-KW"/>
</dbReference>